<gene>
    <name evidence="1" type="ORF">P5673_028570</name>
</gene>
<evidence type="ECO:0000313" key="2">
    <source>
        <dbReference type="Proteomes" id="UP001249851"/>
    </source>
</evidence>
<keyword evidence="2" id="KW-1185">Reference proteome</keyword>
<sequence>MADLRGVIHMVNNLVSRIDLLSDVSEIGLIVELLNFLHRVLVNLDVDQDIIDMISTLCSTAAALERSTSACGGYHPPFCESTYRGRPSFQISRDHLAFLLEHGFKVQGISCMLGVGKQTVERRMAVYGLSVTGCFSDITDEELYELVSAAQKSNPNTGIPMVKGLLQSQGQRIQRERIRQSLLRTDPVGVWKRWTVAVTRRQYNVHSPLALWHIDGNHKLM</sequence>
<proteinExistence type="predicted"/>
<feature type="non-terminal residue" evidence="1">
    <location>
        <position position="221"/>
    </location>
</feature>
<accession>A0AAD9UV28</accession>
<comment type="caution">
    <text evidence="1">The sequence shown here is derived from an EMBL/GenBank/DDBJ whole genome shotgun (WGS) entry which is preliminary data.</text>
</comment>
<dbReference type="Proteomes" id="UP001249851">
    <property type="component" value="Unassembled WGS sequence"/>
</dbReference>
<reference evidence="1" key="1">
    <citation type="journal article" date="2023" name="G3 (Bethesda)">
        <title>Whole genome assembly and annotation of the endangered Caribbean coral Acropora cervicornis.</title>
        <authorList>
            <person name="Selwyn J.D."/>
            <person name="Vollmer S.V."/>
        </authorList>
    </citation>
    <scope>NUCLEOTIDE SEQUENCE</scope>
    <source>
        <strain evidence="1">K2</strain>
    </source>
</reference>
<dbReference type="EMBL" id="JARQWQ010000107">
    <property type="protein sequence ID" value="KAK2550700.1"/>
    <property type="molecule type" value="Genomic_DNA"/>
</dbReference>
<reference evidence="1" key="2">
    <citation type="journal article" date="2023" name="Science">
        <title>Genomic signatures of disease resistance in endangered staghorn corals.</title>
        <authorList>
            <person name="Vollmer S.V."/>
            <person name="Selwyn J.D."/>
            <person name="Despard B.A."/>
            <person name="Roesel C.L."/>
        </authorList>
    </citation>
    <scope>NUCLEOTIDE SEQUENCE</scope>
    <source>
        <strain evidence="1">K2</strain>
    </source>
</reference>
<name>A0AAD9UV28_ACRCE</name>
<evidence type="ECO:0000313" key="1">
    <source>
        <dbReference type="EMBL" id="KAK2550700.1"/>
    </source>
</evidence>
<dbReference type="PANTHER" id="PTHR46791:SF5">
    <property type="entry name" value="CLR5 DOMAIN-CONTAINING PROTEIN-RELATED"/>
    <property type="match status" value="1"/>
</dbReference>
<dbReference type="AlphaFoldDB" id="A0AAD9UV28"/>
<dbReference type="PANTHER" id="PTHR46791">
    <property type="entry name" value="EXPRESSED PROTEIN"/>
    <property type="match status" value="1"/>
</dbReference>
<organism evidence="1 2">
    <name type="scientific">Acropora cervicornis</name>
    <name type="common">Staghorn coral</name>
    <dbReference type="NCBI Taxonomy" id="6130"/>
    <lineage>
        <taxon>Eukaryota</taxon>
        <taxon>Metazoa</taxon>
        <taxon>Cnidaria</taxon>
        <taxon>Anthozoa</taxon>
        <taxon>Hexacorallia</taxon>
        <taxon>Scleractinia</taxon>
        <taxon>Astrocoeniina</taxon>
        <taxon>Acroporidae</taxon>
        <taxon>Acropora</taxon>
    </lineage>
</organism>
<protein>
    <submittedName>
        <fullName evidence="1">Uncharacterized protein</fullName>
    </submittedName>
</protein>